<dbReference type="InterPro" id="IPR001965">
    <property type="entry name" value="Znf_PHD"/>
</dbReference>
<dbReference type="EMBL" id="PKMF04000185">
    <property type="protein sequence ID" value="KAK7844427.1"/>
    <property type="molecule type" value="Genomic_DNA"/>
</dbReference>
<evidence type="ECO:0000313" key="9">
    <source>
        <dbReference type="Proteomes" id="UP000237347"/>
    </source>
</evidence>
<organism evidence="8 9">
    <name type="scientific">Quercus suber</name>
    <name type="common">Cork oak</name>
    <dbReference type="NCBI Taxonomy" id="58331"/>
    <lineage>
        <taxon>Eukaryota</taxon>
        <taxon>Viridiplantae</taxon>
        <taxon>Streptophyta</taxon>
        <taxon>Embryophyta</taxon>
        <taxon>Tracheophyta</taxon>
        <taxon>Spermatophyta</taxon>
        <taxon>Magnoliopsida</taxon>
        <taxon>eudicotyledons</taxon>
        <taxon>Gunneridae</taxon>
        <taxon>Pentapetalae</taxon>
        <taxon>rosids</taxon>
        <taxon>fabids</taxon>
        <taxon>Fagales</taxon>
        <taxon>Fagaceae</taxon>
        <taxon>Quercus</taxon>
    </lineage>
</organism>
<dbReference type="Proteomes" id="UP000237347">
    <property type="component" value="Unassembled WGS sequence"/>
</dbReference>
<reference evidence="8 9" key="1">
    <citation type="journal article" date="2018" name="Sci. Data">
        <title>The draft genome sequence of cork oak.</title>
        <authorList>
            <person name="Ramos A.M."/>
            <person name="Usie A."/>
            <person name="Barbosa P."/>
            <person name="Barros P.M."/>
            <person name="Capote T."/>
            <person name="Chaves I."/>
            <person name="Simoes F."/>
            <person name="Abreu I."/>
            <person name="Carrasquinho I."/>
            <person name="Faro C."/>
            <person name="Guimaraes J.B."/>
            <person name="Mendonca D."/>
            <person name="Nobrega F."/>
            <person name="Rodrigues L."/>
            <person name="Saibo N.J.M."/>
            <person name="Varela M.C."/>
            <person name="Egas C."/>
            <person name="Matos J."/>
            <person name="Miguel C.M."/>
            <person name="Oliveira M.M."/>
            <person name="Ricardo C.P."/>
            <person name="Goncalves S."/>
        </authorList>
    </citation>
    <scope>NUCLEOTIDE SEQUENCE [LARGE SCALE GENOMIC DNA]</scope>
    <source>
        <strain evidence="9">cv. HL8</strain>
    </source>
</reference>
<dbReference type="CDD" id="cd04301">
    <property type="entry name" value="NAT_SF"/>
    <property type="match status" value="1"/>
</dbReference>
<dbReference type="PANTHER" id="PTHR46309:SF15">
    <property type="entry name" value="PHD-FINGER PROTEIN"/>
    <property type="match status" value="1"/>
</dbReference>
<keyword evidence="9" id="KW-1185">Reference proteome</keyword>
<dbReference type="Gramene" id="rna-CFP56_75018">
    <property type="protein sequence ID" value="cds-POF01681.1"/>
    <property type="gene ID" value="gene-CFP56_75018"/>
</dbReference>
<dbReference type="GO" id="GO:0008270">
    <property type="term" value="F:zinc ion binding"/>
    <property type="evidence" value="ECO:0007669"/>
    <property type="project" value="UniProtKB-KW"/>
</dbReference>
<dbReference type="PANTHER" id="PTHR46309">
    <property type="entry name" value="PHD FINGER PROTEIN 12"/>
    <property type="match status" value="1"/>
</dbReference>
<dbReference type="Gene3D" id="3.40.630.30">
    <property type="match status" value="1"/>
</dbReference>
<keyword evidence="5" id="KW-0539">Nucleus</keyword>
<dbReference type="InterPro" id="IPR019787">
    <property type="entry name" value="Znf_PHD-finger"/>
</dbReference>
<protein>
    <submittedName>
        <fullName evidence="8">Increased dna methylation 1</fullName>
    </submittedName>
</protein>
<sequence length="801" mass="89238">MEKTVSGICHSPSDVLVDEPELGSQAVLDWYMFGEAEGNNCYSSTYKKSDVKEKAKKHLLAMGWKFWYGQKGSRRELRYTSPNGKCFYSLRMACKGYIDQQGGVSQGTIVGSKKTDQIVSSNSLATTDGLASTSCQMVVFDSLSKTETFTSGSVCETVVASNSLSTIETLASSSSCQRVVSDPLSITDTVACDSVCERDASDSCKPVQSINVGSEVQGEFATGDHKRKRVASFCKPVKFIRVGDEDKGDLAASNHKIKGGKVLADLERKRDHSRVAKLSRVTKTNRTVRNAVIPNSSNRNPRTVLSWFIDNNVVLPRARVYYRGKNGGPPLKQGCITRDGIECDCCSKLFQLTAFEAHAGSTNHRPAANILLEDGRSLMDCQNHAKNSNENKCLTTNSQVNDDICSVCHYGGDLILCDQCPSSFHKDCLGLQDVPSGDWFCPSCCCGICSHGKFQEENGNPMDNCSMTCKQCMHKFHIGCLRSKGVVNLESYDKDHWFCGRKCEDIFLGLSKLLGKPIPVGVDNLTWTLFKSNSESDAPDIEASTETYSKLSVALSVMRECFDPVKDPFTNRDLVEDLIFSRRSELKRMNFRGFYTVLLERNEELITVATVRIHGEKVAEVPLVGTRYQYRRCGMCQTLMNELEKQLAVLGVEKLILPAAQGVLKTWTTSFRFSEMTHFERSQLLDYTFLDFQDTIMCQKFLMKNPEAEIVDQGLVDSAASHGKSNSECLVEEANFQKASSSNNRDYSKFYKRRKISACESQSSGYSIDTGEERFESLRPEFHSMMHSVDILCCARNIILF</sequence>
<dbReference type="InterPro" id="IPR042163">
    <property type="entry name" value="PHF12"/>
</dbReference>
<comment type="subcellular location">
    <subcellularLocation>
        <location evidence="1">Nucleus</location>
    </subcellularLocation>
</comment>
<keyword evidence="2" id="KW-0479">Metal-binding</keyword>
<keyword evidence="4" id="KW-0862">Zinc</keyword>
<dbReference type="GO" id="GO:0003714">
    <property type="term" value="F:transcription corepressor activity"/>
    <property type="evidence" value="ECO:0007669"/>
    <property type="project" value="InterPro"/>
</dbReference>
<evidence type="ECO:0000259" key="7">
    <source>
        <dbReference type="PROSITE" id="PS50016"/>
    </source>
</evidence>
<dbReference type="Pfam" id="PF00628">
    <property type="entry name" value="PHD"/>
    <property type="match status" value="1"/>
</dbReference>
<gene>
    <name evidence="8" type="primary">IDM1_5</name>
    <name evidence="8" type="ORF">CFP56_010846</name>
</gene>
<comment type="caution">
    <text evidence="8">The sequence shown here is derived from an EMBL/GenBank/DDBJ whole genome shotgun (WGS) entry which is preliminary data.</text>
</comment>
<accession>A0AAW0KYI4</accession>
<dbReference type="InterPro" id="IPR011011">
    <property type="entry name" value="Znf_FYVE_PHD"/>
</dbReference>
<evidence type="ECO:0000256" key="2">
    <source>
        <dbReference type="ARBA" id="ARBA00022723"/>
    </source>
</evidence>
<dbReference type="InterPro" id="IPR054292">
    <property type="entry name" value="DUF7028"/>
</dbReference>
<dbReference type="InterPro" id="IPR019786">
    <property type="entry name" value="Zinc_finger_PHD-type_CS"/>
</dbReference>
<dbReference type="SMART" id="SM00249">
    <property type="entry name" value="PHD"/>
    <property type="match status" value="2"/>
</dbReference>
<dbReference type="AlphaFoldDB" id="A0AAW0KYI4"/>
<dbReference type="InterPro" id="IPR013083">
    <property type="entry name" value="Znf_RING/FYVE/PHD"/>
</dbReference>
<dbReference type="Pfam" id="PF23209">
    <property type="entry name" value="IDM1_C"/>
    <property type="match status" value="1"/>
</dbReference>
<evidence type="ECO:0000256" key="5">
    <source>
        <dbReference type="ARBA" id="ARBA00023242"/>
    </source>
</evidence>
<evidence type="ECO:0000256" key="3">
    <source>
        <dbReference type="ARBA" id="ARBA00022771"/>
    </source>
</evidence>
<dbReference type="PROSITE" id="PS50016">
    <property type="entry name" value="ZF_PHD_2"/>
    <property type="match status" value="1"/>
</dbReference>
<dbReference type="SUPFAM" id="SSF57903">
    <property type="entry name" value="FYVE/PHD zinc finger"/>
    <property type="match status" value="1"/>
</dbReference>
<dbReference type="InterPro" id="IPR056511">
    <property type="entry name" value="IDM1_C"/>
</dbReference>
<feature type="domain" description="PHD-type" evidence="7">
    <location>
        <begin position="402"/>
        <end position="447"/>
    </location>
</feature>
<name>A0AAW0KYI4_QUESU</name>
<evidence type="ECO:0000256" key="6">
    <source>
        <dbReference type="PROSITE-ProRule" id="PRU00146"/>
    </source>
</evidence>
<dbReference type="InterPro" id="IPR032308">
    <property type="entry name" value="TDBD"/>
</dbReference>
<evidence type="ECO:0000313" key="8">
    <source>
        <dbReference type="EMBL" id="KAK7844427.1"/>
    </source>
</evidence>
<dbReference type="Gene3D" id="3.30.40.10">
    <property type="entry name" value="Zinc/RING finger domain, C3HC4 (zinc finger)"/>
    <property type="match status" value="1"/>
</dbReference>
<dbReference type="PROSITE" id="PS01359">
    <property type="entry name" value="ZF_PHD_1"/>
    <property type="match status" value="1"/>
</dbReference>
<dbReference type="GO" id="GO:0006357">
    <property type="term" value="P:regulation of transcription by RNA polymerase II"/>
    <property type="evidence" value="ECO:0007669"/>
    <property type="project" value="TreeGrafter"/>
</dbReference>
<evidence type="ECO:0000256" key="1">
    <source>
        <dbReference type="ARBA" id="ARBA00004123"/>
    </source>
</evidence>
<dbReference type="SUPFAM" id="SSF55729">
    <property type="entry name" value="Acyl-CoA N-acyltransferases (Nat)"/>
    <property type="match status" value="1"/>
</dbReference>
<keyword evidence="3 6" id="KW-0863">Zinc-finger</keyword>
<evidence type="ECO:0000256" key="4">
    <source>
        <dbReference type="ARBA" id="ARBA00022833"/>
    </source>
</evidence>
<dbReference type="InterPro" id="IPR016181">
    <property type="entry name" value="Acyl_CoA_acyltransferase"/>
</dbReference>
<dbReference type="Pfam" id="PF22970">
    <property type="entry name" value="DUF7028"/>
    <property type="match status" value="1"/>
</dbReference>
<dbReference type="Pfam" id="PF16135">
    <property type="entry name" value="TDBD"/>
    <property type="match status" value="1"/>
</dbReference>
<dbReference type="GO" id="GO:0005634">
    <property type="term" value="C:nucleus"/>
    <property type="evidence" value="ECO:0007669"/>
    <property type="project" value="UniProtKB-SubCell"/>
</dbReference>
<proteinExistence type="predicted"/>